<proteinExistence type="predicted"/>
<organism evidence="2">
    <name type="scientific">Anguilla anguilla</name>
    <name type="common">European freshwater eel</name>
    <name type="synonym">Muraena anguilla</name>
    <dbReference type="NCBI Taxonomy" id="7936"/>
    <lineage>
        <taxon>Eukaryota</taxon>
        <taxon>Metazoa</taxon>
        <taxon>Chordata</taxon>
        <taxon>Craniata</taxon>
        <taxon>Vertebrata</taxon>
        <taxon>Euteleostomi</taxon>
        <taxon>Actinopterygii</taxon>
        <taxon>Neopterygii</taxon>
        <taxon>Teleostei</taxon>
        <taxon>Anguilliformes</taxon>
        <taxon>Anguillidae</taxon>
        <taxon>Anguilla</taxon>
    </lineage>
</organism>
<dbReference type="AlphaFoldDB" id="A0A0E9VRW1"/>
<name>A0A0E9VRW1_ANGAN</name>
<feature type="region of interest" description="Disordered" evidence="1">
    <location>
        <begin position="1"/>
        <end position="22"/>
    </location>
</feature>
<evidence type="ECO:0000313" key="2">
    <source>
        <dbReference type="EMBL" id="JAH80732.1"/>
    </source>
</evidence>
<protein>
    <submittedName>
        <fullName evidence="2">Uncharacterized protein</fullName>
    </submittedName>
</protein>
<evidence type="ECO:0000256" key="1">
    <source>
        <dbReference type="SAM" id="MobiDB-lite"/>
    </source>
</evidence>
<sequence length="22" mass="2690">MHSTQSNLLDRTNKFNFSQHKR</sequence>
<reference evidence="2" key="2">
    <citation type="journal article" date="2015" name="Fish Shellfish Immunol.">
        <title>Early steps in the European eel (Anguilla anguilla)-Vibrio vulnificus interaction in the gills: Role of the RtxA13 toxin.</title>
        <authorList>
            <person name="Callol A."/>
            <person name="Pajuelo D."/>
            <person name="Ebbesson L."/>
            <person name="Teles M."/>
            <person name="MacKenzie S."/>
            <person name="Amaro C."/>
        </authorList>
    </citation>
    <scope>NUCLEOTIDE SEQUENCE</scope>
</reference>
<dbReference type="EMBL" id="GBXM01027845">
    <property type="protein sequence ID" value="JAH80732.1"/>
    <property type="molecule type" value="Transcribed_RNA"/>
</dbReference>
<accession>A0A0E9VRW1</accession>
<reference evidence="2" key="1">
    <citation type="submission" date="2014-11" db="EMBL/GenBank/DDBJ databases">
        <authorList>
            <person name="Amaro Gonzalez C."/>
        </authorList>
    </citation>
    <scope>NUCLEOTIDE SEQUENCE</scope>
</reference>